<sequence length="412" mass="46257">MSFARRGDLDGGRTAVQRSTAKPRLYVLDGFRLVAALMVVAFHYIALRGGWDRNTAEIFPQLKPFAQYGWLGVEVFFLISGFVICMSTWGRRLGDFVVSRACRIYPAYWVAVFLTATVITLWPQVRSVKGWDVVATNLTMLQQGMGVWDVDGVYWTLFIELKFYILFAIVVATGVTYRKCVLFCALWTVAAITAPSVDSKLLDMWAMPLASPYFVAGIAFYLMYRFKPTALLWGIVGVSFLLALHGVPKRVADNQDHVIPHWPAKLIILAAFVMMALIAYGKLNRIQWRWLTTAGALTYPLYLLHQYIGLTMIHWLQHKVQPGVLVLALTAVMLGAAWLMHRFVERPFGTKMRNALQKGIEDMRRNSSPAPEAAAGKPGGPLEATLPPVQEPRRFEHAETAPQAPAFHHRSG</sequence>
<feature type="transmembrane region" description="Helical" evidence="2">
    <location>
        <begin position="25"/>
        <end position="45"/>
    </location>
</feature>
<protein>
    <submittedName>
        <fullName evidence="4">Acyltransferase</fullName>
    </submittedName>
</protein>
<evidence type="ECO:0000313" key="4">
    <source>
        <dbReference type="EMBL" id="PHQ51658.1"/>
    </source>
</evidence>
<dbReference type="GO" id="GO:0016747">
    <property type="term" value="F:acyltransferase activity, transferring groups other than amino-acyl groups"/>
    <property type="evidence" value="ECO:0007669"/>
    <property type="project" value="InterPro"/>
</dbReference>
<proteinExistence type="predicted"/>
<evidence type="ECO:0000313" key="6">
    <source>
        <dbReference type="EMBL" id="PHQ51672.1"/>
    </source>
</evidence>
<keyword evidence="2" id="KW-0472">Membrane</keyword>
<feature type="region of interest" description="Disordered" evidence="1">
    <location>
        <begin position="363"/>
        <end position="412"/>
    </location>
</feature>
<feature type="transmembrane region" description="Helical" evidence="2">
    <location>
        <begin position="288"/>
        <end position="308"/>
    </location>
</feature>
<keyword evidence="2" id="KW-1133">Transmembrane helix</keyword>
<comment type="caution">
    <text evidence="4">The sequence shown here is derived from an EMBL/GenBank/DDBJ whole genome shotgun (WGS) entry which is preliminary data.</text>
</comment>
<dbReference type="GO" id="GO:0016020">
    <property type="term" value="C:membrane"/>
    <property type="evidence" value="ECO:0007669"/>
    <property type="project" value="TreeGrafter"/>
</dbReference>
<dbReference type="EMBL" id="NHZO01000140">
    <property type="protein sequence ID" value="PHQ51658.1"/>
    <property type="molecule type" value="Genomic_DNA"/>
</dbReference>
<dbReference type="PANTHER" id="PTHR23028">
    <property type="entry name" value="ACETYLTRANSFERASE"/>
    <property type="match status" value="1"/>
</dbReference>
<organism evidence="4 7">
    <name type="scientific">Streptomyces cinnamoneus</name>
    <name type="common">Streptoverticillium cinnamoneum</name>
    <dbReference type="NCBI Taxonomy" id="53446"/>
    <lineage>
        <taxon>Bacteria</taxon>
        <taxon>Bacillati</taxon>
        <taxon>Actinomycetota</taxon>
        <taxon>Actinomycetes</taxon>
        <taxon>Kitasatosporales</taxon>
        <taxon>Streptomycetaceae</taxon>
        <taxon>Streptomyces</taxon>
        <taxon>Streptomyces cinnamoneus group</taxon>
    </lineage>
</organism>
<keyword evidence="4" id="KW-0012">Acyltransferase</keyword>
<gene>
    <name evidence="5" type="ORF">BLA24_12375</name>
    <name evidence="6" type="ORF">BLA24_12380</name>
    <name evidence="4" type="ORF">BLA24_12580</name>
</gene>
<dbReference type="Pfam" id="PF01757">
    <property type="entry name" value="Acyl_transf_3"/>
    <property type="match status" value="1"/>
</dbReference>
<keyword evidence="2" id="KW-0812">Transmembrane</keyword>
<evidence type="ECO:0000256" key="2">
    <source>
        <dbReference type="SAM" id="Phobius"/>
    </source>
</evidence>
<feature type="transmembrane region" description="Helical" evidence="2">
    <location>
        <begin position="107"/>
        <end position="125"/>
    </location>
</feature>
<dbReference type="EMBL" id="NHZO01000138">
    <property type="protein sequence ID" value="PHQ51671.1"/>
    <property type="molecule type" value="Genomic_DNA"/>
</dbReference>
<name>A0A2G1XK85_STRCJ</name>
<evidence type="ECO:0000313" key="5">
    <source>
        <dbReference type="EMBL" id="PHQ51671.1"/>
    </source>
</evidence>
<feature type="transmembrane region" description="Helical" evidence="2">
    <location>
        <begin position="180"/>
        <end position="198"/>
    </location>
</feature>
<feature type="transmembrane region" description="Helical" evidence="2">
    <location>
        <begin position="153"/>
        <end position="173"/>
    </location>
</feature>
<dbReference type="PANTHER" id="PTHR23028:SF53">
    <property type="entry name" value="ACYL_TRANSF_3 DOMAIN-CONTAINING PROTEIN"/>
    <property type="match status" value="1"/>
</dbReference>
<dbReference type="Proteomes" id="UP000222531">
    <property type="component" value="Unassembled WGS sequence"/>
</dbReference>
<keyword evidence="7" id="KW-1185">Reference proteome</keyword>
<dbReference type="RefSeq" id="WP_099199060.1">
    <property type="nucleotide sequence ID" value="NZ_JBIRXA010000006.1"/>
</dbReference>
<dbReference type="AlphaFoldDB" id="A0A2G1XK85"/>
<dbReference type="GO" id="GO:0009103">
    <property type="term" value="P:lipopolysaccharide biosynthetic process"/>
    <property type="evidence" value="ECO:0007669"/>
    <property type="project" value="TreeGrafter"/>
</dbReference>
<feature type="transmembrane region" description="Helical" evidence="2">
    <location>
        <begin position="230"/>
        <end position="247"/>
    </location>
</feature>
<accession>A0A2G1XK85</accession>
<reference evidence="4 7" key="1">
    <citation type="journal article" date="2017" name="Biochemistry">
        <title>Identification of the Biosynthetic Pathway for the Antibiotic Bicyclomycin.</title>
        <authorList>
            <person name="Patteson J."/>
            <person name="Cai W."/>
            <person name="Johnson R.A."/>
            <person name="Santa Maria K."/>
            <person name="Li B."/>
        </authorList>
    </citation>
    <scope>NUCLEOTIDE SEQUENCE [LARGE SCALE GENOMIC DNA]</scope>
    <source>
        <strain evidence="4 7">ATCC 21532</strain>
    </source>
</reference>
<dbReference type="EMBL" id="NHZO01000138">
    <property type="protein sequence ID" value="PHQ51672.1"/>
    <property type="molecule type" value="Genomic_DNA"/>
</dbReference>
<evidence type="ECO:0000259" key="3">
    <source>
        <dbReference type="Pfam" id="PF01757"/>
    </source>
</evidence>
<feature type="transmembrane region" description="Helical" evidence="2">
    <location>
        <begin position="320"/>
        <end position="344"/>
    </location>
</feature>
<dbReference type="InterPro" id="IPR002656">
    <property type="entry name" value="Acyl_transf_3_dom"/>
</dbReference>
<dbReference type="InterPro" id="IPR050879">
    <property type="entry name" value="Acyltransferase_3"/>
</dbReference>
<dbReference type="OrthoDB" id="9807745at2"/>
<feature type="transmembrane region" description="Helical" evidence="2">
    <location>
        <begin position="65"/>
        <end position="86"/>
    </location>
</feature>
<feature type="transmembrane region" description="Helical" evidence="2">
    <location>
        <begin position="204"/>
        <end position="223"/>
    </location>
</feature>
<keyword evidence="4" id="KW-0808">Transferase</keyword>
<evidence type="ECO:0000313" key="7">
    <source>
        <dbReference type="Proteomes" id="UP000222531"/>
    </source>
</evidence>
<evidence type="ECO:0000256" key="1">
    <source>
        <dbReference type="SAM" id="MobiDB-lite"/>
    </source>
</evidence>
<feature type="transmembrane region" description="Helical" evidence="2">
    <location>
        <begin position="262"/>
        <end position="281"/>
    </location>
</feature>
<feature type="domain" description="Acyltransferase 3" evidence="3">
    <location>
        <begin position="27"/>
        <end position="341"/>
    </location>
</feature>